<dbReference type="RefSeq" id="WP_079514583.1">
    <property type="nucleotide sequence ID" value="NZ_CP081870.1"/>
</dbReference>
<dbReference type="AlphaFoldDB" id="A0A5D4RG96"/>
<name>A0A5D4RG96_9BACI</name>
<dbReference type="Proteomes" id="UP000322997">
    <property type="component" value="Unassembled WGS sequence"/>
</dbReference>
<gene>
    <name evidence="4" type="ORF">FZC83_18905</name>
</gene>
<dbReference type="Pfam" id="PF11127">
    <property type="entry name" value="YgaP-like_TM"/>
    <property type="match status" value="1"/>
</dbReference>
<feature type="domain" description="Inner membrane protein YgaP-like transmembrane" evidence="3">
    <location>
        <begin position="5"/>
        <end position="68"/>
    </location>
</feature>
<evidence type="ECO:0000259" key="3">
    <source>
        <dbReference type="Pfam" id="PF11127"/>
    </source>
</evidence>
<keyword evidence="2" id="KW-0812">Transmembrane</keyword>
<comment type="caution">
    <text evidence="4">The sequence shown here is derived from an EMBL/GenBank/DDBJ whole genome shotgun (WGS) entry which is preliminary data.</text>
</comment>
<evidence type="ECO:0000256" key="1">
    <source>
        <dbReference type="SAM" id="MobiDB-lite"/>
    </source>
</evidence>
<keyword evidence="2" id="KW-1133">Transmembrane helix</keyword>
<dbReference type="EMBL" id="VTEQ01000007">
    <property type="protein sequence ID" value="TYS50493.1"/>
    <property type="molecule type" value="Genomic_DNA"/>
</dbReference>
<organism evidence="4 5">
    <name type="scientific">Rossellomorea marisflavi</name>
    <dbReference type="NCBI Taxonomy" id="189381"/>
    <lineage>
        <taxon>Bacteria</taxon>
        <taxon>Bacillati</taxon>
        <taxon>Bacillota</taxon>
        <taxon>Bacilli</taxon>
        <taxon>Bacillales</taxon>
        <taxon>Bacillaceae</taxon>
        <taxon>Rossellomorea</taxon>
    </lineage>
</organism>
<accession>A0A5D4RG96</accession>
<dbReference type="GeneID" id="89532846"/>
<evidence type="ECO:0000256" key="2">
    <source>
        <dbReference type="SAM" id="Phobius"/>
    </source>
</evidence>
<sequence>MKVSSNIGIINALVRITIGFTLLAWTTAKLVKRPWRKSYLLVAAVAAMKIGEGFLKYCPVTDLMGRDSDKGMNMKDMFSWNKKDEHGGHEHHNQHEPAKHTPVHPEPHQEKKSEFNPEQFSNDEVAKALKGGIPDSGFTKN</sequence>
<feature type="compositionally biased region" description="Basic and acidic residues" evidence="1">
    <location>
        <begin position="81"/>
        <end position="115"/>
    </location>
</feature>
<keyword evidence="2" id="KW-0472">Membrane</keyword>
<feature type="transmembrane region" description="Helical" evidence="2">
    <location>
        <begin position="12"/>
        <end position="31"/>
    </location>
</feature>
<protein>
    <submittedName>
        <fullName evidence="4">DUF2892 domain-containing protein</fullName>
    </submittedName>
</protein>
<evidence type="ECO:0000313" key="4">
    <source>
        <dbReference type="EMBL" id="TYS50493.1"/>
    </source>
</evidence>
<feature type="region of interest" description="Disordered" evidence="1">
    <location>
        <begin position="79"/>
        <end position="141"/>
    </location>
</feature>
<dbReference type="InterPro" id="IPR021309">
    <property type="entry name" value="YgaP-like_TM"/>
</dbReference>
<proteinExistence type="predicted"/>
<reference evidence="4 5" key="1">
    <citation type="submission" date="2019-08" db="EMBL/GenBank/DDBJ databases">
        <title>Bacillus genomes from the desert of Cuatro Cienegas, Coahuila.</title>
        <authorList>
            <person name="Olmedo-Alvarez G."/>
        </authorList>
    </citation>
    <scope>NUCLEOTIDE SEQUENCE [LARGE SCALE GENOMIC DNA]</scope>
    <source>
        <strain evidence="4 5">CH108_3D</strain>
    </source>
</reference>
<evidence type="ECO:0000313" key="5">
    <source>
        <dbReference type="Proteomes" id="UP000322997"/>
    </source>
</evidence>